<dbReference type="OrthoDB" id="3067887at2759"/>
<evidence type="ECO:0000313" key="3">
    <source>
        <dbReference type="Proteomes" id="UP000027222"/>
    </source>
</evidence>
<dbReference type="Proteomes" id="UP000027222">
    <property type="component" value="Unassembled WGS sequence"/>
</dbReference>
<dbReference type="AlphaFoldDB" id="A0A067SFW2"/>
<organism evidence="2 3">
    <name type="scientific">Galerina marginata (strain CBS 339.88)</name>
    <dbReference type="NCBI Taxonomy" id="685588"/>
    <lineage>
        <taxon>Eukaryota</taxon>
        <taxon>Fungi</taxon>
        <taxon>Dikarya</taxon>
        <taxon>Basidiomycota</taxon>
        <taxon>Agaricomycotina</taxon>
        <taxon>Agaricomycetes</taxon>
        <taxon>Agaricomycetidae</taxon>
        <taxon>Agaricales</taxon>
        <taxon>Agaricineae</taxon>
        <taxon>Strophariaceae</taxon>
        <taxon>Galerina</taxon>
    </lineage>
</organism>
<feature type="region of interest" description="Disordered" evidence="1">
    <location>
        <begin position="30"/>
        <end position="60"/>
    </location>
</feature>
<accession>A0A067SFW2</accession>
<evidence type="ECO:0000256" key="1">
    <source>
        <dbReference type="SAM" id="MobiDB-lite"/>
    </source>
</evidence>
<evidence type="ECO:0000313" key="2">
    <source>
        <dbReference type="EMBL" id="KDR68882.1"/>
    </source>
</evidence>
<keyword evidence="3" id="KW-1185">Reference proteome</keyword>
<protein>
    <submittedName>
        <fullName evidence="2">Uncharacterized protein</fullName>
    </submittedName>
</protein>
<sequence length="105" mass="11433">MAIQPVSTLSPHHSPSIYIHVCAPCHHPVHTTNNSRLNLNPNPGAPPPPAASSRPASAVDLQRKRYNTLSPYEIGSPPRFQHPMMAIRPHGVNPSILTKPGIYPK</sequence>
<gene>
    <name evidence="2" type="ORF">GALMADRAFT_256384</name>
</gene>
<dbReference type="EMBL" id="KL142405">
    <property type="protein sequence ID" value="KDR68882.1"/>
    <property type="molecule type" value="Genomic_DNA"/>
</dbReference>
<reference evidence="3" key="1">
    <citation type="journal article" date="2014" name="Proc. Natl. Acad. Sci. U.S.A.">
        <title>Extensive sampling of basidiomycete genomes demonstrates inadequacy of the white-rot/brown-rot paradigm for wood decay fungi.</title>
        <authorList>
            <person name="Riley R."/>
            <person name="Salamov A.A."/>
            <person name="Brown D.W."/>
            <person name="Nagy L.G."/>
            <person name="Floudas D."/>
            <person name="Held B.W."/>
            <person name="Levasseur A."/>
            <person name="Lombard V."/>
            <person name="Morin E."/>
            <person name="Otillar R."/>
            <person name="Lindquist E.A."/>
            <person name="Sun H."/>
            <person name="LaButti K.M."/>
            <person name="Schmutz J."/>
            <person name="Jabbour D."/>
            <person name="Luo H."/>
            <person name="Baker S.E."/>
            <person name="Pisabarro A.G."/>
            <person name="Walton J.D."/>
            <person name="Blanchette R.A."/>
            <person name="Henrissat B."/>
            <person name="Martin F."/>
            <person name="Cullen D."/>
            <person name="Hibbett D.S."/>
            <person name="Grigoriev I.V."/>
        </authorList>
    </citation>
    <scope>NUCLEOTIDE SEQUENCE [LARGE SCALE GENOMIC DNA]</scope>
    <source>
        <strain evidence="3">CBS 339.88</strain>
    </source>
</reference>
<feature type="compositionally biased region" description="Polar residues" evidence="1">
    <location>
        <begin position="30"/>
        <end position="40"/>
    </location>
</feature>
<dbReference type="HOGENOM" id="CLU_2236790_0_0_1"/>
<proteinExistence type="predicted"/>
<name>A0A067SFW2_GALM3</name>